<dbReference type="EMBL" id="CP104143">
    <property type="protein sequence ID" value="UWU14113.1"/>
    <property type="molecule type" value="Genomic_DNA"/>
</dbReference>
<proteinExistence type="inferred from homology"/>
<keyword evidence="9" id="KW-1185">Reference proteome</keyword>
<gene>
    <name evidence="6" type="ORF">CWR43_19395</name>
    <name evidence="7" type="ORF">N2599_18665</name>
</gene>
<dbReference type="AlphaFoldDB" id="A0A2N0D781"/>
<dbReference type="PANTHER" id="PTHR43483">
    <property type="entry name" value="MEMBRANE TRANSPORTER PROTEIN HI_0806-RELATED"/>
    <property type="match status" value="1"/>
</dbReference>
<dbReference type="RefSeq" id="WP_037142931.1">
    <property type="nucleotide sequence ID" value="NZ_CP104143.1"/>
</dbReference>
<name>A0A2N0D781_RHISU</name>
<dbReference type="Proteomes" id="UP000232164">
    <property type="component" value="Unassembled WGS sequence"/>
</dbReference>
<accession>A0A2N0D781</accession>
<keyword evidence="2 5" id="KW-0812">Transmembrane</keyword>
<feature type="transmembrane region" description="Helical" evidence="5">
    <location>
        <begin position="87"/>
        <end position="105"/>
    </location>
</feature>
<feature type="transmembrane region" description="Helical" evidence="5">
    <location>
        <begin position="6"/>
        <end position="38"/>
    </location>
</feature>
<comment type="subcellular location">
    <subcellularLocation>
        <location evidence="5">Cell membrane</location>
        <topology evidence="5">Multi-pass membrane protein</topology>
    </subcellularLocation>
    <subcellularLocation>
        <location evidence="1">Membrane</location>
        <topology evidence="1">Multi-pass membrane protein</topology>
    </subcellularLocation>
</comment>
<evidence type="ECO:0000256" key="3">
    <source>
        <dbReference type="ARBA" id="ARBA00022989"/>
    </source>
</evidence>
<keyword evidence="5" id="KW-1003">Cell membrane</keyword>
<dbReference type="PANTHER" id="PTHR43483:SF3">
    <property type="entry name" value="MEMBRANE TRANSPORTER PROTEIN HI_0806-RELATED"/>
    <property type="match status" value="1"/>
</dbReference>
<feature type="transmembrane region" description="Helical" evidence="5">
    <location>
        <begin position="50"/>
        <end position="67"/>
    </location>
</feature>
<dbReference type="EMBL" id="PIQN01000015">
    <property type="protein sequence ID" value="PKA41941.1"/>
    <property type="molecule type" value="Genomic_DNA"/>
</dbReference>
<feature type="transmembrane region" description="Helical" evidence="5">
    <location>
        <begin position="251"/>
        <end position="271"/>
    </location>
</feature>
<evidence type="ECO:0000313" key="8">
    <source>
        <dbReference type="Proteomes" id="UP000232164"/>
    </source>
</evidence>
<keyword evidence="4 5" id="KW-0472">Membrane</keyword>
<feature type="transmembrane region" description="Helical" evidence="5">
    <location>
        <begin position="212"/>
        <end position="239"/>
    </location>
</feature>
<organism evidence="6 8">
    <name type="scientific">Rhizobium sullae</name>
    <name type="common">Rhizobium hedysari</name>
    <dbReference type="NCBI Taxonomy" id="50338"/>
    <lineage>
        <taxon>Bacteria</taxon>
        <taxon>Pseudomonadati</taxon>
        <taxon>Pseudomonadota</taxon>
        <taxon>Alphaproteobacteria</taxon>
        <taxon>Hyphomicrobiales</taxon>
        <taxon>Rhizobiaceae</taxon>
        <taxon>Rhizobium/Agrobacterium group</taxon>
        <taxon>Rhizobium</taxon>
    </lineage>
</organism>
<feature type="transmembrane region" description="Helical" evidence="5">
    <location>
        <begin position="147"/>
        <end position="175"/>
    </location>
</feature>
<evidence type="ECO:0000313" key="9">
    <source>
        <dbReference type="Proteomes" id="UP001060123"/>
    </source>
</evidence>
<evidence type="ECO:0000256" key="1">
    <source>
        <dbReference type="ARBA" id="ARBA00004141"/>
    </source>
</evidence>
<dbReference type="GO" id="GO:0005886">
    <property type="term" value="C:plasma membrane"/>
    <property type="evidence" value="ECO:0007669"/>
    <property type="project" value="UniProtKB-SubCell"/>
</dbReference>
<reference evidence="6 8" key="1">
    <citation type="submission" date="2017-11" db="EMBL/GenBank/DDBJ databases">
        <authorList>
            <person name="Han C.G."/>
        </authorList>
    </citation>
    <scope>NUCLEOTIDE SEQUENCE [LARGE SCALE GENOMIC DNA]</scope>
    <source>
        <strain evidence="6 8">HCNT1</strain>
    </source>
</reference>
<comment type="similarity">
    <text evidence="5">Belongs to the 4-toluene sulfonate uptake permease (TSUP) (TC 2.A.102) family.</text>
</comment>
<dbReference type="STRING" id="1041146.GCA_000427985_03047"/>
<evidence type="ECO:0000256" key="5">
    <source>
        <dbReference type="RuleBase" id="RU363041"/>
    </source>
</evidence>
<evidence type="ECO:0000313" key="6">
    <source>
        <dbReference type="EMBL" id="PKA41941.1"/>
    </source>
</evidence>
<dbReference type="Proteomes" id="UP001060123">
    <property type="component" value="Chromosome"/>
</dbReference>
<dbReference type="InterPro" id="IPR002781">
    <property type="entry name" value="TM_pro_TauE-like"/>
</dbReference>
<evidence type="ECO:0000256" key="2">
    <source>
        <dbReference type="ARBA" id="ARBA00022692"/>
    </source>
</evidence>
<reference evidence="6 8" key="2">
    <citation type="submission" date="2017-12" db="EMBL/GenBank/DDBJ databases">
        <title>Genome sequence of Rhizobium sullae HCNT1 isolated from Sulla coronaria nodules and featuring peculiar denitrification phenotypes.</title>
        <authorList>
            <person name="De Diego-Diaz B."/>
            <person name="Treu L."/>
            <person name="Campanaro S."/>
            <person name="Da Silva Duarte V."/>
            <person name="Basaglia M."/>
            <person name="Favaro L."/>
            <person name="Casella S."/>
            <person name="Squartini A."/>
        </authorList>
    </citation>
    <scope>NUCLEOTIDE SEQUENCE [LARGE SCALE GENOMIC DNA]</scope>
    <source>
        <strain evidence="6 8">HCNT1</strain>
    </source>
</reference>
<feature type="transmembrane region" description="Helical" evidence="5">
    <location>
        <begin position="187"/>
        <end position="206"/>
    </location>
</feature>
<evidence type="ECO:0000256" key="4">
    <source>
        <dbReference type="ARBA" id="ARBA00023136"/>
    </source>
</evidence>
<evidence type="ECO:0000313" key="7">
    <source>
        <dbReference type="EMBL" id="UWU14113.1"/>
    </source>
</evidence>
<sequence length="273" mass="28506">MDFVLLFVFLAATGALSGLIAGLLGIGGGVVLVPALYYVFEFLGYESDRLMQVCVATSGGTIIFNSARSVLMHHRRDAVDWSVLKRWGPAISLGALAGVVGAASLRSANLSVIFGVIGMVIGLYMLISRPHWKLSDTMPGRVLASAYGLVIGFFSAMMGIGGGSFGVPAMTLYGMPVQKAVATSSGFGLLISVPSFAGFLIAGWGLPGLPPYTIGFVNLPALVVIVAISMTTVSLGVRLAHYLPAAMLKRIFAVFISLLALNMLTKGLVALSM</sequence>
<dbReference type="Pfam" id="PF01925">
    <property type="entry name" value="TauE"/>
    <property type="match status" value="1"/>
</dbReference>
<protein>
    <recommendedName>
        <fullName evidence="5">Probable membrane transporter protein</fullName>
    </recommendedName>
</protein>
<keyword evidence="3 5" id="KW-1133">Transmembrane helix</keyword>
<reference evidence="7" key="3">
    <citation type="submission" date="2022-09" db="EMBL/GenBank/DDBJ databases">
        <title>Australian commercial rhizobial inoculants.</title>
        <authorList>
            <person name="Kohlmeier M.G."/>
            <person name="O'Hara G.W."/>
            <person name="Colombi E."/>
            <person name="Ramsay J.P."/>
            <person name="Terpolilli J."/>
        </authorList>
    </citation>
    <scope>NUCLEOTIDE SEQUENCE</scope>
    <source>
        <strain evidence="7">WSM1592</strain>
    </source>
</reference>
<feature type="transmembrane region" description="Helical" evidence="5">
    <location>
        <begin position="110"/>
        <end position="127"/>
    </location>
</feature>